<dbReference type="CDD" id="cd06581">
    <property type="entry name" value="TM_PBP1_LivM_like"/>
    <property type="match status" value="1"/>
</dbReference>
<dbReference type="KEGG" id="gyu:FE374_17345"/>
<feature type="compositionally biased region" description="Basic residues" evidence="6">
    <location>
        <begin position="381"/>
        <end position="393"/>
    </location>
</feature>
<dbReference type="Pfam" id="PF02653">
    <property type="entry name" value="BPD_transp_2"/>
    <property type="match status" value="1"/>
</dbReference>
<evidence type="ECO:0000256" key="6">
    <source>
        <dbReference type="SAM" id="MobiDB-lite"/>
    </source>
</evidence>
<dbReference type="InterPro" id="IPR001851">
    <property type="entry name" value="ABC_transp_permease"/>
</dbReference>
<feature type="transmembrane region" description="Helical" evidence="7">
    <location>
        <begin position="93"/>
        <end position="113"/>
    </location>
</feature>
<dbReference type="PANTHER" id="PTHR30482">
    <property type="entry name" value="HIGH-AFFINITY BRANCHED-CHAIN AMINO ACID TRANSPORT SYSTEM PERMEASE"/>
    <property type="match status" value="1"/>
</dbReference>
<keyword evidence="4 7" id="KW-1133">Transmembrane helix</keyword>
<dbReference type="EMBL" id="CP040915">
    <property type="protein sequence ID" value="QDC26141.1"/>
    <property type="molecule type" value="Genomic_DNA"/>
</dbReference>
<feature type="compositionally biased region" description="Gly residues" evidence="6">
    <location>
        <begin position="367"/>
        <end position="380"/>
    </location>
</feature>
<feature type="region of interest" description="Disordered" evidence="6">
    <location>
        <begin position="367"/>
        <end position="413"/>
    </location>
</feature>
<feature type="transmembrane region" description="Helical" evidence="7">
    <location>
        <begin position="120"/>
        <end position="143"/>
    </location>
</feature>
<feature type="transmembrane region" description="Helical" evidence="7">
    <location>
        <begin position="244"/>
        <end position="268"/>
    </location>
</feature>
<accession>A0A5B8C9C8</accession>
<evidence type="ECO:0000256" key="5">
    <source>
        <dbReference type="ARBA" id="ARBA00023136"/>
    </source>
</evidence>
<evidence type="ECO:0000256" key="1">
    <source>
        <dbReference type="ARBA" id="ARBA00004651"/>
    </source>
</evidence>
<evidence type="ECO:0000256" key="7">
    <source>
        <dbReference type="SAM" id="Phobius"/>
    </source>
</evidence>
<keyword evidence="2" id="KW-1003">Cell membrane</keyword>
<keyword evidence="5 7" id="KW-0472">Membrane</keyword>
<proteinExistence type="predicted"/>
<protein>
    <submittedName>
        <fullName evidence="8">Branched-chain amino acid ABC transporter permease</fullName>
    </submittedName>
</protein>
<sequence length="413" mass="43131">MTTSTHAPERTDASTPEPRRARGGQVSRRGLTPWLVGIGVAVVMFCLPLLNLSLPGVLPGPTYTPGSLHLLALCLLFAALALSYHLLYGVAGMLSFGHALYFAAGAYGLAILLDRTELGLLTAGALVLVGAIVLANVVGAISLRVSGVSFAMVTLAFAQAGNVLARRNTAGLTGGEEGVGLRTTNVPDALIGVVNTRTIYWVALAVLLVVYVVVTWVQRSRAGHVVEATRENEMRVRVIGQQPYLIRLLTFVIAGALAALIGMAYLVLQSQAVPQISSADFTITVLVMVVLGGVGSRWGAIVGAVVYTLLDQRLGVFASSAFVDSLPAVLRVPLGEPLFILGVLFILVVLFMPGGIAGAVDRLRRGGSGRSGTGRGGAGHGGRRRVGKGRRAAGSHSETAAESTERQRLEELA</sequence>
<dbReference type="PANTHER" id="PTHR30482:SF17">
    <property type="entry name" value="ABC TRANSPORTER ATP-BINDING PROTEIN"/>
    <property type="match status" value="1"/>
</dbReference>
<dbReference type="Proteomes" id="UP000314616">
    <property type="component" value="Chromosome"/>
</dbReference>
<evidence type="ECO:0000256" key="3">
    <source>
        <dbReference type="ARBA" id="ARBA00022692"/>
    </source>
</evidence>
<evidence type="ECO:0000313" key="8">
    <source>
        <dbReference type="EMBL" id="QDC26141.1"/>
    </source>
</evidence>
<feature type="region of interest" description="Disordered" evidence="6">
    <location>
        <begin position="1"/>
        <end position="25"/>
    </location>
</feature>
<feature type="transmembrane region" description="Helical" evidence="7">
    <location>
        <begin position="283"/>
        <end position="307"/>
    </location>
</feature>
<gene>
    <name evidence="8" type="ORF">FE374_17345</name>
</gene>
<feature type="compositionally biased region" description="Basic and acidic residues" evidence="6">
    <location>
        <begin position="7"/>
        <end position="20"/>
    </location>
</feature>
<organism evidence="8 9">
    <name type="scientific">Georgenia yuyongxinii</name>
    <dbReference type="NCBI Taxonomy" id="2589797"/>
    <lineage>
        <taxon>Bacteria</taxon>
        <taxon>Bacillati</taxon>
        <taxon>Actinomycetota</taxon>
        <taxon>Actinomycetes</taxon>
        <taxon>Micrococcales</taxon>
        <taxon>Bogoriellaceae</taxon>
        <taxon>Georgenia</taxon>
    </lineage>
</organism>
<dbReference type="InterPro" id="IPR043428">
    <property type="entry name" value="LivM-like"/>
</dbReference>
<feature type="compositionally biased region" description="Basic and acidic residues" evidence="6">
    <location>
        <begin position="403"/>
        <end position="413"/>
    </location>
</feature>
<evidence type="ECO:0000313" key="9">
    <source>
        <dbReference type="Proteomes" id="UP000314616"/>
    </source>
</evidence>
<dbReference type="RefSeq" id="WP_139930583.1">
    <property type="nucleotide sequence ID" value="NZ_CP040915.1"/>
</dbReference>
<name>A0A5B8C9C8_9MICO</name>
<feature type="transmembrane region" description="Helical" evidence="7">
    <location>
        <begin position="338"/>
        <end position="360"/>
    </location>
</feature>
<dbReference type="OrthoDB" id="9814461at2"/>
<dbReference type="GO" id="GO:0005886">
    <property type="term" value="C:plasma membrane"/>
    <property type="evidence" value="ECO:0007669"/>
    <property type="project" value="UniProtKB-SubCell"/>
</dbReference>
<evidence type="ECO:0000256" key="4">
    <source>
        <dbReference type="ARBA" id="ARBA00022989"/>
    </source>
</evidence>
<comment type="subcellular location">
    <subcellularLocation>
        <location evidence="1">Cell membrane</location>
        <topology evidence="1">Multi-pass membrane protein</topology>
    </subcellularLocation>
</comment>
<evidence type="ECO:0000256" key="2">
    <source>
        <dbReference type="ARBA" id="ARBA00022475"/>
    </source>
</evidence>
<reference evidence="8 9" key="1">
    <citation type="submission" date="2019-05" db="EMBL/GenBank/DDBJ databases">
        <title>Georgenia *** sp. nov., and Georgenia *** sp. nov., isolated from the intestinal contents of plateau pika (Ochotona curzoniae) in the Qinghai-Tibet plateau of China.</title>
        <authorList>
            <person name="Tian Z."/>
        </authorList>
    </citation>
    <scope>NUCLEOTIDE SEQUENCE [LARGE SCALE GENOMIC DNA]</scope>
    <source>
        <strain evidence="8 9">Z443</strain>
    </source>
</reference>
<dbReference type="AlphaFoldDB" id="A0A5B8C9C8"/>
<keyword evidence="3 7" id="KW-0812">Transmembrane</keyword>
<feature type="transmembrane region" description="Helical" evidence="7">
    <location>
        <begin position="34"/>
        <end position="54"/>
    </location>
</feature>
<dbReference type="GO" id="GO:0015658">
    <property type="term" value="F:branched-chain amino acid transmembrane transporter activity"/>
    <property type="evidence" value="ECO:0007669"/>
    <property type="project" value="InterPro"/>
</dbReference>
<feature type="transmembrane region" description="Helical" evidence="7">
    <location>
        <begin position="198"/>
        <end position="217"/>
    </location>
</feature>
<feature type="transmembrane region" description="Helical" evidence="7">
    <location>
        <begin position="66"/>
        <end position="87"/>
    </location>
</feature>